<gene>
    <name evidence="2" type="ORF">KI688_001533</name>
</gene>
<evidence type="ECO:0000313" key="3">
    <source>
        <dbReference type="Proteomes" id="UP000707451"/>
    </source>
</evidence>
<accession>A0A9P8BS91</accession>
<comment type="caution">
    <text evidence="2">The sequence shown here is derived from an EMBL/GenBank/DDBJ whole genome shotgun (WGS) entry which is preliminary data.</text>
</comment>
<proteinExistence type="predicted"/>
<sequence length="209" mass="23193">MESAKQCMEDEDRYFWQSPLTPRWSSRSFTFPFHLPRVWTGVFGRGRGRTSAATSTPSTSSACLRLFTQRRKRTLYKWAWMASLMLVLTPAIYIAVVGVFKIHGYLAGSGSDPGVASGRNGDLVSRGRDVWRMSGKTVTTEQDGGVLTPAIFTPTAGIAADSIWRRRADDEMDDPLDFYPDEDEDGPSEAANFISWLAQASIVTPAIQQ</sequence>
<evidence type="ECO:0000313" key="2">
    <source>
        <dbReference type="EMBL" id="KAG9066310.1"/>
    </source>
</evidence>
<keyword evidence="1" id="KW-0472">Membrane</keyword>
<keyword evidence="3" id="KW-1185">Reference proteome</keyword>
<reference evidence="2" key="1">
    <citation type="submission" date="2021-06" db="EMBL/GenBank/DDBJ databases">
        <title>Genome Sequence of Mortierella hyaline Strain SCG-10, a Cold-Adapted, Nitrate-Reducing Fungus Isolated from Soil in Minnesota, USA.</title>
        <authorList>
            <person name="Aldossari N."/>
        </authorList>
    </citation>
    <scope>NUCLEOTIDE SEQUENCE</scope>
    <source>
        <strain evidence="2">SCG-10</strain>
    </source>
</reference>
<keyword evidence="1" id="KW-0812">Transmembrane</keyword>
<organism evidence="2 3">
    <name type="scientific">Linnemannia hyalina</name>
    <dbReference type="NCBI Taxonomy" id="64524"/>
    <lineage>
        <taxon>Eukaryota</taxon>
        <taxon>Fungi</taxon>
        <taxon>Fungi incertae sedis</taxon>
        <taxon>Mucoromycota</taxon>
        <taxon>Mortierellomycotina</taxon>
        <taxon>Mortierellomycetes</taxon>
        <taxon>Mortierellales</taxon>
        <taxon>Mortierellaceae</taxon>
        <taxon>Linnemannia</taxon>
    </lineage>
</organism>
<evidence type="ECO:0008006" key="4">
    <source>
        <dbReference type="Google" id="ProtNLM"/>
    </source>
</evidence>
<name>A0A9P8BS91_9FUNG</name>
<keyword evidence="1" id="KW-1133">Transmembrane helix</keyword>
<feature type="transmembrane region" description="Helical" evidence="1">
    <location>
        <begin position="78"/>
        <end position="100"/>
    </location>
</feature>
<dbReference type="Proteomes" id="UP000707451">
    <property type="component" value="Unassembled WGS sequence"/>
</dbReference>
<dbReference type="AlphaFoldDB" id="A0A9P8BS91"/>
<dbReference type="EMBL" id="JAHRHY010000010">
    <property type="protein sequence ID" value="KAG9066310.1"/>
    <property type="molecule type" value="Genomic_DNA"/>
</dbReference>
<evidence type="ECO:0000256" key="1">
    <source>
        <dbReference type="SAM" id="Phobius"/>
    </source>
</evidence>
<protein>
    <recommendedName>
        <fullName evidence="4">Transmembrane protein</fullName>
    </recommendedName>
</protein>